<reference evidence="4 5" key="2">
    <citation type="submission" date="2018-11" db="EMBL/GenBank/DDBJ databases">
        <authorList>
            <consortium name="Pathogen Informatics"/>
        </authorList>
    </citation>
    <scope>NUCLEOTIDE SEQUENCE [LARGE SCALE GENOMIC DNA]</scope>
</reference>
<dbReference type="InterPro" id="IPR041105">
    <property type="entry name" value="TDP-43_N"/>
</dbReference>
<dbReference type="CDD" id="cd19609">
    <property type="entry name" value="NTD_TDP-43"/>
    <property type="match status" value="1"/>
</dbReference>
<protein>
    <submittedName>
        <fullName evidence="6">TDP43_N domain-containing protein</fullName>
    </submittedName>
</protein>
<proteinExistence type="predicted"/>
<dbReference type="Pfam" id="PF18694">
    <property type="entry name" value="TDP-43_N"/>
    <property type="match status" value="1"/>
</dbReference>
<feature type="domain" description="TAR DNA-binding protein 43 N-terminal" evidence="3">
    <location>
        <begin position="23"/>
        <end position="85"/>
    </location>
</feature>
<dbReference type="Proteomes" id="UP000267096">
    <property type="component" value="Unassembled WGS sequence"/>
</dbReference>
<accession>A0A158PPF5</accession>
<evidence type="ECO:0000259" key="3">
    <source>
        <dbReference type="Pfam" id="PF18694"/>
    </source>
</evidence>
<reference evidence="6" key="1">
    <citation type="submission" date="2016-04" db="UniProtKB">
        <authorList>
            <consortium name="WormBaseParasite"/>
        </authorList>
    </citation>
    <scope>IDENTIFICATION</scope>
</reference>
<evidence type="ECO:0000256" key="1">
    <source>
        <dbReference type="SAM" id="Coils"/>
    </source>
</evidence>
<gene>
    <name evidence="4" type="ORF">ASIM_LOCUS13880</name>
</gene>
<evidence type="ECO:0000313" key="6">
    <source>
        <dbReference type="WBParaSite" id="ASIM_0001447001-mRNA-1"/>
    </source>
</evidence>
<feature type="compositionally biased region" description="Basic and acidic residues" evidence="2">
    <location>
        <begin position="146"/>
        <end position="164"/>
    </location>
</feature>
<evidence type="ECO:0000313" key="5">
    <source>
        <dbReference type="Proteomes" id="UP000267096"/>
    </source>
</evidence>
<organism evidence="6">
    <name type="scientific">Anisakis simplex</name>
    <name type="common">Herring worm</name>
    <dbReference type="NCBI Taxonomy" id="6269"/>
    <lineage>
        <taxon>Eukaryota</taxon>
        <taxon>Metazoa</taxon>
        <taxon>Ecdysozoa</taxon>
        <taxon>Nematoda</taxon>
        <taxon>Chromadorea</taxon>
        <taxon>Rhabditida</taxon>
        <taxon>Spirurina</taxon>
        <taxon>Ascaridomorpha</taxon>
        <taxon>Ascaridoidea</taxon>
        <taxon>Anisakidae</taxon>
        <taxon>Anisakis</taxon>
        <taxon>Anisakis simplex complex</taxon>
    </lineage>
</organism>
<keyword evidence="1" id="KW-0175">Coiled coil</keyword>
<evidence type="ECO:0000256" key="2">
    <source>
        <dbReference type="SAM" id="MobiDB-lite"/>
    </source>
</evidence>
<dbReference type="WBParaSite" id="ASIM_0001447001-mRNA-1">
    <property type="protein sequence ID" value="ASIM_0001447001-mRNA-1"/>
    <property type="gene ID" value="ASIM_0001447001"/>
</dbReference>
<dbReference type="EMBL" id="UYRR01031532">
    <property type="protein sequence ID" value="VDK50824.1"/>
    <property type="molecule type" value="Genomic_DNA"/>
</dbReference>
<dbReference type="OrthoDB" id="2020831at2759"/>
<feature type="coiled-coil region" evidence="1">
    <location>
        <begin position="188"/>
        <end position="243"/>
    </location>
</feature>
<name>A0A158PPF5_ANISI</name>
<keyword evidence="5" id="KW-1185">Reference proteome</keyword>
<sequence length="639" mass="73662">MNDPPGTVSDGDRPTGWVRLQLEPVDVPLEADESLLLSTVQSAIPGAHGLYYKEDDQKKAFRFDSSTGKFYQGQLGWNAKPIFVNLAHGCRTLTLGQYESATKTFEKSVSAVERMLGASDWRTGATAQEVDGTLSFTVHVQQGTSRSRETRRFEDKEKTHEKRLTRPTKSGFEAQAEALEDHSDGSIDSATSKELLKLQEENENLKQELHTIRDNCSKFEHDVKEKGKDLMEARLRIDELLREIEHIKPTGYLDSSITESERALYTTTTVISTPQKTPLLDLEEFVNLKRVKEEAERELARERENIEQLEKIRNEQVDTISKLEWSLGEHKHWLEDARSKVNQLEGQINGQTAEFERTRSDLQSQIDRLHEMNCQLKNELQMERTENERLNAELEKLKTTIGDTHPEVGAWEDEKTNLGKQIEELKGQITAKENEASALRSENDWLKNELKGKDTYINELNKLKNDAEWNLGEHRQWLSDANNRIIALEAELQSKVEELNQLHAQRSAGVDQGQETISRLEVQITEVQTLLQKTNEEKDEKERQIEETNKKVRDLTDEVNNKNKEIEELKNDAERKLEEHRQWLNDANNRNDELSRQVDQLKNEQEILKKQIETADKLEISQALTAAPPEPQVFIYYVF</sequence>
<feature type="coiled-coil region" evidence="1">
    <location>
        <begin position="285"/>
        <end position="621"/>
    </location>
</feature>
<dbReference type="AlphaFoldDB" id="A0A158PPF5"/>
<evidence type="ECO:0000313" key="4">
    <source>
        <dbReference type="EMBL" id="VDK50824.1"/>
    </source>
</evidence>
<feature type="region of interest" description="Disordered" evidence="2">
    <location>
        <begin position="140"/>
        <end position="172"/>
    </location>
</feature>
<dbReference type="Gene3D" id="1.10.287.1490">
    <property type="match status" value="1"/>
</dbReference>